<accession>A0A1Q9YLR8</accession>
<evidence type="ECO:0000256" key="1">
    <source>
        <dbReference type="ARBA" id="ARBA00022747"/>
    </source>
</evidence>
<dbReference type="EMBL" id="MPJZ01000042">
    <property type="protein sequence ID" value="OLU45910.1"/>
    <property type="molecule type" value="Genomic_DNA"/>
</dbReference>
<dbReference type="CDD" id="cd16961">
    <property type="entry name" value="RMtype1_S_TRD-CR_like"/>
    <property type="match status" value="1"/>
</dbReference>
<reference evidence="3 4" key="1">
    <citation type="submission" date="2016-11" db="EMBL/GenBank/DDBJ databases">
        <title>Description of two novel members of the family Erysipelotrichaceae: Ileibacterium lipovorans gen. nov., sp. nov. and Dubosiella newyorkensis, gen. nov., sp. nov.</title>
        <authorList>
            <person name="Cox L.M."/>
            <person name="Sohn J."/>
            <person name="Tyrrell K.L."/>
            <person name="Citron D.M."/>
            <person name="Lawson P.A."/>
            <person name="Patel N.B."/>
            <person name="Iizumi T."/>
            <person name="Perez-Perez G.I."/>
            <person name="Goldstein E.J."/>
            <person name="Blaser M.J."/>
        </authorList>
    </citation>
    <scope>NUCLEOTIDE SEQUENCE [LARGE SCALE GENOMIC DNA]</scope>
    <source>
        <strain evidence="3 4">NYU-BL-K8</strain>
    </source>
</reference>
<dbReference type="GO" id="GO:0003677">
    <property type="term" value="F:DNA binding"/>
    <property type="evidence" value="ECO:0007669"/>
    <property type="project" value="UniProtKB-KW"/>
</dbReference>
<comment type="caution">
    <text evidence="3">The sequence shown here is derived from an EMBL/GenBank/DDBJ whole genome shotgun (WGS) entry which is preliminary data.</text>
</comment>
<evidence type="ECO:0008006" key="5">
    <source>
        <dbReference type="Google" id="ProtNLM"/>
    </source>
</evidence>
<evidence type="ECO:0000313" key="3">
    <source>
        <dbReference type="EMBL" id="OLU45910.1"/>
    </source>
</evidence>
<dbReference type="Gene3D" id="3.90.220.20">
    <property type="entry name" value="DNA methylase specificity domains"/>
    <property type="match status" value="1"/>
</dbReference>
<dbReference type="AlphaFoldDB" id="A0A1Q9YLR8"/>
<organism evidence="3 4">
    <name type="scientific">Faecalibaculum rodentium</name>
    <dbReference type="NCBI Taxonomy" id="1702221"/>
    <lineage>
        <taxon>Bacteria</taxon>
        <taxon>Bacillati</taxon>
        <taxon>Bacillota</taxon>
        <taxon>Erysipelotrichia</taxon>
        <taxon>Erysipelotrichales</taxon>
        <taxon>Erysipelotrichaceae</taxon>
        <taxon>Faecalibaculum</taxon>
    </lineage>
</organism>
<keyword evidence="1" id="KW-0680">Restriction system</keyword>
<dbReference type="RefSeq" id="WP_075885008.1">
    <property type="nucleotide sequence ID" value="NZ_CALFTW010000071.1"/>
</dbReference>
<protein>
    <recommendedName>
        <fullName evidence="5">Type I restriction modification DNA specificity domain-containing protein</fullName>
    </recommendedName>
</protein>
<evidence type="ECO:0000256" key="2">
    <source>
        <dbReference type="ARBA" id="ARBA00023125"/>
    </source>
</evidence>
<dbReference type="Proteomes" id="UP000186758">
    <property type="component" value="Unassembled WGS sequence"/>
</dbReference>
<gene>
    <name evidence="3" type="ORF">BO223_03930</name>
</gene>
<dbReference type="SUPFAM" id="SSF116734">
    <property type="entry name" value="DNA methylase specificity domain"/>
    <property type="match status" value="1"/>
</dbReference>
<keyword evidence="2" id="KW-0238">DNA-binding</keyword>
<proteinExistence type="predicted"/>
<name>A0A1Q9YLR8_9FIRM</name>
<evidence type="ECO:0000313" key="4">
    <source>
        <dbReference type="Proteomes" id="UP000186758"/>
    </source>
</evidence>
<dbReference type="GO" id="GO:0009307">
    <property type="term" value="P:DNA restriction-modification system"/>
    <property type="evidence" value="ECO:0007669"/>
    <property type="project" value="UniProtKB-KW"/>
</dbReference>
<dbReference type="InterPro" id="IPR044946">
    <property type="entry name" value="Restrct_endonuc_typeI_TRD_sf"/>
</dbReference>
<sequence length="194" mass="21770">MKTVNYKTKNYFNVRSGLPLQRFQHLTDCPMKPVYTQELFAADLIGEQAGKESQPMISFPEDAWTIQAGDVVYSQSSLTASPVSEGSGGCVISQNYLVLRPESVLDPGYLVYLLNEGSGIRKQLASRLQGNQLQRVTVKDLESLQLPSLPKMEVQKAIGEVYLWQKRLTFLREKSIQNREKLVMASLKGIGNEQ</sequence>